<name>A0A841CWR0_9PSEU</name>
<dbReference type="InterPro" id="IPR012338">
    <property type="entry name" value="Beta-lactam/transpept-like"/>
</dbReference>
<dbReference type="PANTHER" id="PTHR32282:SF34">
    <property type="entry name" value="PENICILLIN-BINDING PROTEIN 1A"/>
    <property type="match status" value="1"/>
</dbReference>
<comment type="catalytic activity">
    <reaction evidence="7">
        <text>Preferential cleavage: (Ac)2-L-Lys-D-Ala-|-D-Ala. Also transpeptidation of peptidyl-alanyl moieties that are N-acyl substituents of D-alanine.</text>
        <dbReference type="EC" id="3.4.16.4"/>
    </reaction>
</comment>
<keyword evidence="6" id="KW-0511">Multifunctional enzyme</keyword>
<dbReference type="Pfam" id="PF00912">
    <property type="entry name" value="Transgly"/>
    <property type="match status" value="1"/>
</dbReference>
<feature type="compositionally biased region" description="Acidic residues" evidence="9">
    <location>
        <begin position="176"/>
        <end position="189"/>
    </location>
</feature>
<organism evidence="13 14">
    <name type="scientific">Saccharothrix tamanrassetensis</name>
    <dbReference type="NCBI Taxonomy" id="1051531"/>
    <lineage>
        <taxon>Bacteria</taxon>
        <taxon>Bacillati</taxon>
        <taxon>Actinomycetota</taxon>
        <taxon>Actinomycetes</taxon>
        <taxon>Pseudonocardiales</taxon>
        <taxon>Pseudonocardiaceae</taxon>
        <taxon>Saccharothrix</taxon>
    </lineage>
</organism>
<keyword evidence="10" id="KW-0812">Transmembrane</keyword>
<dbReference type="GO" id="GO:0008955">
    <property type="term" value="F:peptidoglycan glycosyltransferase activity"/>
    <property type="evidence" value="ECO:0007669"/>
    <property type="project" value="UniProtKB-EC"/>
</dbReference>
<dbReference type="GO" id="GO:0009002">
    <property type="term" value="F:serine-type D-Ala-D-Ala carboxypeptidase activity"/>
    <property type="evidence" value="ECO:0007669"/>
    <property type="project" value="UniProtKB-EC"/>
</dbReference>
<dbReference type="SUPFAM" id="SSF53955">
    <property type="entry name" value="Lysozyme-like"/>
    <property type="match status" value="1"/>
</dbReference>
<dbReference type="InterPro" id="IPR036950">
    <property type="entry name" value="PBP_transglycosylase"/>
</dbReference>
<feature type="domain" description="Penicillin-binding protein transpeptidase" evidence="11">
    <location>
        <begin position="520"/>
        <end position="786"/>
    </location>
</feature>
<feature type="compositionally biased region" description="Gly residues" evidence="9">
    <location>
        <begin position="39"/>
        <end position="57"/>
    </location>
</feature>
<feature type="transmembrane region" description="Helical" evidence="10">
    <location>
        <begin position="207"/>
        <end position="230"/>
    </location>
</feature>
<evidence type="ECO:0000256" key="10">
    <source>
        <dbReference type="SAM" id="Phobius"/>
    </source>
</evidence>
<evidence type="ECO:0000259" key="12">
    <source>
        <dbReference type="Pfam" id="PF00912"/>
    </source>
</evidence>
<dbReference type="SUPFAM" id="SSF56601">
    <property type="entry name" value="beta-lactamase/transpeptidase-like"/>
    <property type="match status" value="1"/>
</dbReference>
<feature type="compositionally biased region" description="Gly residues" evidence="9">
    <location>
        <begin position="64"/>
        <end position="81"/>
    </location>
</feature>
<feature type="region of interest" description="Disordered" evidence="9">
    <location>
        <begin position="570"/>
        <end position="594"/>
    </location>
</feature>
<feature type="compositionally biased region" description="Basic and acidic residues" evidence="9">
    <location>
        <begin position="157"/>
        <end position="170"/>
    </location>
</feature>
<evidence type="ECO:0000256" key="6">
    <source>
        <dbReference type="ARBA" id="ARBA00023268"/>
    </source>
</evidence>
<keyword evidence="10" id="KW-1133">Transmembrane helix</keyword>
<keyword evidence="3" id="KW-0328">Glycosyltransferase</keyword>
<feature type="compositionally biased region" description="Polar residues" evidence="9">
    <location>
        <begin position="887"/>
        <end position="896"/>
    </location>
</feature>
<evidence type="ECO:0000256" key="3">
    <source>
        <dbReference type="ARBA" id="ARBA00022676"/>
    </source>
</evidence>
<feature type="domain" description="Glycosyl transferase family 51" evidence="12">
    <location>
        <begin position="255"/>
        <end position="425"/>
    </location>
</feature>
<protein>
    <submittedName>
        <fullName evidence="13">Membrane peptidoglycan carboxypeptidase</fullName>
    </submittedName>
</protein>
<feature type="compositionally biased region" description="Low complexity" evidence="9">
    <location>
        <begin position="96"/>
        <end position="112"/>
    </location>
</feature>
<reference evidence="13 14" key="1">
    <citation type="submission" date="2020-08" db="EMBL/GenBank/DDBJ databases">
        <title>Genomic Encyclopedia of Type Strains, Phase III (KMG-III): the genomes of soil and plant-associated and newly described type strains.</title>
        <authorList>
            <person name="Whitman W."/>
        </authorList>
    </citation>
    <scope>NUCLEOTIDE SEQUENCE [LARGE SCALE GENOMIC DNA]</scope>
    <source>
        <strain evidence="13 14">CECT 8640</strain>
    </source>
</reference>
<dbReference type="GO" id="GO:0030288">
    <property type="term" value="C:outer membrane-bounded periplasmic space"/>
    <property type="evidence" value="ECO:0007669"/>
    <property type="project" value="TreeGrafter"/>
</dbReference>
<comment type="caution">
    <text evidence="13">The sequence shown here is derived from an EMBL/GenBank/DDBJ whole genome shotgun (WGS) entry which is preliminary data.</text>
</comment>
<dbReference type="EMBL" id="JACHJN010000017">
    <property type="protein sequence ID" value="MBB5960558.1"/>
    <property type="molecule type" value="Genomic_DNA"/>
</dbReference>
<keyword evidence="1 13" id="KW-0121">Carboxypeptidase</keyword>
<dbReference type="Pfam" id="PF00905">
    <property type="entry name" value="Transpeptidase"/>
    <property type="match status" value="1"/>
</dbReference>
<feature type="compositionally biased region" description="Low complexity" evidence="9">
    <location>
        <begin position="841"/>
        <end position="850"/>
    </location>
</feature>
<feature type="compositionally biased region" description="Gly residues" evidence="9">
    <location>
        <begin position="129"/>
        <end position="140"/>
    </location>
</feature>
<evidence type="ECO:0000259" key="11">
    <source>
        <dbReference type="Pfam" id="PF00905"/>
    </source>
</evidence>
<dbReference type="GO" id="GO:0006508">
    <property type="term" value="P:proteolysis"/>
    <property type="evidence" value="ECO:0007669"/>
    <property type="project" value="UniProtKB-KW"/>
</dbReference>
<accession>A0A841CWR0</accession>
<dbReference type="GO" id="GO:0009252">
    <property type="term" value="P:peptidoglycan biosynthetic process"/>
    <property type="evidence" value="ECO:0007669"/>
    <property type="project" value="TreeGrafter"/>
</dbReference>
<keyword evidence="5" id="KW-0378">Hydrolase</keyword>
<keyword evidence="14" id="KW-1185">Reference proteome</keyword>
<dbReference type="Proteomes" id="UP000547510">
    <property type="component" value="Unassembled WGS sequence"/>
</dbReference>
<feature type="compositionally biased region" description="Low complexity" evidence="9">
    <location>
        <begin position="872"/>
        <end position="881"/>
    </location>
</feature>
<evidence type="ECO:0000313" key="14">
    <source>
        <dbReference type="Proteomes" id="UP000547510"/>
    </source>
</evidence>
<evidence type="ECO:0000256" key="9">
    <source>
        <dbReference type="SAM" id="MobiDB-lite"/>
    </source>
</evidence>
<keyword evidence="4" id="KW-0808">Transferase</keyword>
<feature type="compositionally biased region" description="Pro residues" evidence="9">
    <location>
        <begin position="116"/>
        <end position="128"/>
    </location>
</feature>
<dbReference type="PANTHER" id="PTHR32282">
    <property type="entry name" value="BINDING PROTEIN TRANSPEPTIDASE, PUTATIVE-RELATED"/>
    <property type="match status" value="1"/>
</dbReference>
<feature type="region of interest" description="Disordered" evidence="9">
    <location>
        <begin position="1"/>
        <end position="190"/>
    </location>
</feature>
<feature type="region of interest" description="Disordered" evidence="9">
    <location>
        <begin position="827"/>
        <end position="912"/>
    </location>
</feature>
<evidence type="ECO:0000256" key="4">
    <source>
        <dbReference type="ARBA" id="ARBA00022679"/>
    </source>
</evidence>
<dbReference type="InterPro" id="IPR050396">
    <property type="entry name" value="Glycosyltr_51/Transpeptidase"/>
</dbReference>
<evidence type="ECO:0000256" key="5">
    <source>
        <dbReference type="ARBA" id="ARBA00022801"/>
    </source>
</evidence>
<evidence type="ECO:0000313" key="13">
    <source>
        <dbReference type="EMBL" id="MBB5960558.1"/>
    </source>
</evidence>
<dbReference type="InterPro" id="IPR001264">
    <property type="entry name" value="Glyco_trans_51"/>
</dbReference>
<evidence type="ECO:0000256" key="2">
    <source>
        <dbReference type="ARBA" id="ARBA00022670"/>
    </source>
</evidence>
<dbReference type="InterPro" id="IPR001460">
    <property type="entry name" value="PCN-bd_Tpept"/>
</dbReference>
<gene>
    <name evidence="13" type="ORF">FHS29_007186</name>
</gene>
<sequence>MGTPPGGLPQGTPPGGIPQAGGRRRAPEPNRPAGPPDGPGGRRGGPGDGVPGRGGPGGPAPRAGGPGAGGPGNGPGAGGPGVPSAANADPNATRQVPRGPVRPNTPPGGVRRPGPDGGPPPPGRPPVGGPGAPTGPGGARRPGEEPTDLLPPVHQTVAREPELLTHREDEVALEPFYEDDDYDDDEPTEEEVKAVRRKKIWRRVRRVSYVGLFLMIIGPIVAFAIAYQLVDVPNPEQLAFDQAKAITILYSDKSVMTKIAPSGANRTLVKYEDLPDTLKKAVFAAEDPTFETNPGFDFTAIARAVWYQATDRDSGGSGLTQQYVKQATDEDQGTLSRKFTEVVKAYKMSEQQEKKDILTAYLNTIYFGRSAYGVKEAAKVYFNKDNLNDLTQAEAAQIAGMIQSPGRSEEPAYVKERWDYVMDQLLKFNWIDQAYRDNEKQPPIRPLAETQSDGLDGPRLFLRMQVEAELAENKWTLDRTQKTGAVVHTTIDPKMQTSAEEAVQEVMEGQPAELRTSMSAIDPNTGAVLAYWGGDGSGIDYQKGTLQEPGSSFKPFDFVAALQKGEGAGKLYDGSSPRTFPGRGENNPVRNSPGVACASPRQCSVREAMVKSVNTVFFDMAIRLGTGNVAEAAHQAGIPREVKIEGKPRQLLVSESGGQPDGNISIGGGQTLVRPFDMTSTYATFAARGVYHEPYFVSKITNAEGETLYTHADVTRPAFDPDPQKSQDIADNVTDVLKAIPSGKIACADRRECAGKTGTHELANSTRNAKAWMVGYTPTLASGVWVGTDAGNVALVDKDGDDIYGSGVPGKIWKTFMDKAMAGAPMDKFPKPKPIGEIEAPKIVPTTTTPPKKDDEVTQTTTPTKPTRDETTTTQPPRTTTCVGLRCQTTTTSVTEPNPNPNPIGGGSPPTR</sequence>
<dbReference type="InterPro" id="IPR023346">
    <property type="entry name" value="Lysozyme-like_dom_sf"/>
</dbReference>
<comment type="catalytic activity">
    <reaction evidence="8">
        <text>[GlcNAc-(1-&gt;4)-Mur2Ac(oyl-L-Ala-gamma-D-Glu-L-Lys-D-Ala-D-Ala)](n)-di-trans,octa-cis-undecaprenyl diphosphate + beta-D-GlcNAc-(1-&gt;4)-Mur2Ac(oyl-L-Ala-gamma-D-Glu-L-Lys-D-Ala-D-Ala)-di-trans,octa-cis-undecaprenyl diphosphate = [GlcNAc-(1-&gt;4)-Mur2Ac(oyl-L-Ala-gamma-D-Glu-L-Lys-D-Ala-D-Ala)](n+1)-di-trans,octa-cis-undecaprenyl diphosphate + di-trans,octa-cis-undecaprenyl diphosphate + H(+)</text>
        <dbReference type="Rhea" id="RHEA:23708"/>
        <dbReference type="Rhea" id="RHEA-COMP:9602"/>
        <dbReference type="Rhea" id="RHEA-COMP:9603"/>
        <dbReference type="ChEBI" id="CHEBI:15378"/>
        <dbReference type="ChEBI" id="CHEBI:58405"/>
        <dbReference type="ChEBI" id="CHEBI:60033"/>
        <dbReference type="ChEBI" id="CHEBI:78435"/>
        <dbReference type="EC" id="2.4.99.28"/>
    </reaction>
</comment>
<evidence type="ECO:0000256" key="1">
    <source>
        <dbReference type="ARBA" id="ARBA00022645"/>
    </source>
</evidence>
<proteinExistence type="predicted"/>
<feature type="compositionally biased region" description="Basic and acidic residues" evidence="9">
    <location>
        <begin position="828"/>
        <end position="840"/>
    </location>
</feature>
<dbReference type="GO" id="GO:0008658">
    <property type="term" value="F:penicillin binding"/>
    <property type="evidence" value="ECO:0007669"/>
    <property type="project" value="InterPro"/>
</dbReference>
<dbReference type="Gene3D" id="1.10.3810.10">
    <property type="entry name" value="Biosynthetic peptidoglycan transglycosylase-like"/>
    <property type="match status" value="1"/>
</dbReference>
<keyword evidence="2" id="KW-0645">Protease</keyword>
<dbReference type="Gene3D" id="3.40.710.10">
    <property type="entry name" value="DD-peptidase/beta-lactamase superfamily"/>
    <property type="match status" value="1"/>
</dbReference>
<keyword evidence="10" id="KW-0472">Membrane</keyword>
<dbReference type="AlphaFoldDB" id="A0A841CWR0"/>
<evidence type="ECO:0000256" key="8">
    <source>
        <dbReference type="ARBA" id="ARBA00049902"/>
    </source>
</evidence>
<dbReference type="RefSeq" id="WP_246441195.1">
    <property type="nucleotide sequence ID" value="NZ_JACHJN010000017.1"/>
</dbReference>
<feature type="compositionally biased region" description="Pro residues" evidence="9">
    <location>
        <begin position="29"/>
        <end position="38"/>
    </location>
</feature>
<evidence type="ECO:0000256" key="7">
    <source>
        <dbReference type="ARBA" id="ARBA00034000"/>
    </source>
</evidence>